<comment type="catalytic activity">
    <reaction evidence="9 10">
        <text>N(6)-[(R)-dihydrolipoyl]-L-lysyl-[protein] + NAD(+) = N(6)-[(R)-lipoyl]-L-lysyl-[protein] + NADH + H(+)</text>
        <dbReference type="Rhea" id="RHEA:15045"/>
        <dbReference type="Rhea" id="RHEA-COMP:10474"/>
        <dbReference type="Rhea" id="RHEA-COMP:10475"/>
        <dbReference type="ChEBI" id="CHEBI:15378"/>
        <dbReference type="ChEBI" id="CHEBI:57540"/>
        <dbReference type="ChEBI" id="CHEBI:57945"/>
        <dbReference type="ChEBI" id="CHEBI:83099"/>
        <dbReference type="ChEBI" id="CHEBI:83100"/>
        <dbReference type="EC" id="1.8.1.4"/>
    </reaction>
</comment>
<keyword evidence="8 10" id="KW-0676">Redox-active center</keyword>
<feature type="region of interest" description="Disordered" evidence="11">
    <location>
        <begin position="1"/>
        <end position="50"/>
    </location>
</feature>
<feature type="compositionally biased region" description="Polar residues" evidence="11">
    <location>
        <begin position="1"/>
        <end position="12"/>
    </location>
</feature>
<evidence type="ECO:0000256" key="10">
    <source>
        <dbReference type="RuleBase" id="RU003692"/>
    </source>
</evidence>
<feature type="domain" description="FAD/NAD(P)-binding" evidence="13">
    <location>
        <begin position="54"/>
        <end position="369"/>
    </location>
</feature>
<evidence type="ECO:0000313" key="14">
    <source>
        <dbReference type="EMBL" id="GGK38948.1"/>
    </source>
</evidence>
<evidence type="ECO:0000256" key="5">
    <source>
        <dbReference type="ARBA" id="ARBA00022857"/>
    </source>
</evidence>
<reference evidence="15" key="1">
    <citation type="journal article" date="2019" name="Int. J. Syst. Evol. Microbiol.">
        <title>The Global Catalogue of Microorganisms (GCM) 10K type strain sequencing project: providing services to taxonomists for standard genome sequencing and annotation.</title>
        <authorList>
            <consortium name="The Broad Institute Genomics Platform"/>
            <consortium name="The Broad Institute Genome Sequencing Center for Infectious Disease"/>
            <person name="Wu L."/>
            <person name="Ma J."/>
        </authorList>
    </citation>
    <scope>NUCLEOTIDE SEQUENCE [LARGE SCALE GENOMIC DNA]</scope>
    <source>
        <strain evidence="15">JCM 30331</strain>
    </source>
</reference>
<evidence type="ECO:0000256" key="6">
    <source>
        <dbReference type="ARBA" id="ARBA00023002"/>
    </source>
</evidence>
<evidence type="ECO:0000256" key="7">
    <source>
        <dbReference type="ARBA" id="ARBA00023157"/>
    </source>
</evidence>
<dbReference type="InterPro" id="IPR012999">
    <property type="entry name" value="Pyr_OxRdtase_I_AS"/>
</dbReference>
<comment type="caution">
    <text evidence="14">The sequence shown here is derived from an EMBL/GenBank/DDBJ whole genome shotgun (WGS) entry which is preliminary data.</text>
</comment>
<keyword evidence="10" id="KW-0520">NAD</keyword>
<evidence type="ECO:0000256" key="3">
    <source>
        <dbReference type="ARBA" id="ARBA00022630"/>
    </source>
</evidence>
<evidence type="ECO:0000256" key="11">
    <source>
        <dbReference type="SAM" id="MobiDB-lite"/>
    </source>
</evidence>
<dbReference type="InterPro" id="IPR023753">
    <property type="entry name" value="FAD/NAD-binding_dom"/>
</dbReference>
<dbReference type="InterPro" id="IPR004099">
    <property type="entry name" value="Pyr_nucl-diS_OxRdtase_dimer"/>
</dbReference>
<dbReference type="EC" id="1.8.1.4" evidence="2 10"/>
<evidence type="ECO:0000256" key="1">
    <source>
        <dbReference type="ARBA" id="ARBA00007532"/>
    </source>
</evidence>
<sequence length="510" mass="54717">MPDSVNNSTQPDVSKLEATRDQATSDAVARPGDPAGEAQASPQDKAATGSGNHYDVIVLGGGMAGVPLAHRLAYKGLRTALIERAELGGTCLNRGCIPTKTMIASARVAHQAYLSEQWGVETSEVRVNLGRVVDRKDELVRSVRSGSERNVAQNPNVILMRGEARFTGERQLVVNGEEITADKVFIAVGTRNSVPPIEGLEAVPFLDSTSAMELREIPPHLVIVGGGYIGVEFAQMYRRFGSQVTILQGAPFLLASEDEDITTVLKKALEAEGIDVIVNARVTRVEGSEGNVQVTATVDGEDRAFAGTHLMIAAGRVPNTDGLGLEHTGVQLDARGFIQINDRLETTAPGVWAMGDVRGGPMFTHTARDDSRILYQNVIKNADLSIKDRVVPWGVFTEPQLGRVGLSEREARQAGFKLKVGKYDAHKVAKARAIGETRGLIKVIADADTDRILGASVLMADGAELVHEFVTAVQLGARYTDLQDMIHIHPTLAEGLNNALGGVHYEEGLE</sequence>
<dbReference type="PIRSF" id="PIRSF000350">
    <property type="entry name" value="Mercury_reductase_MerA"/>
    <property type="match status" value="1"/>
</dbReference>
<dbReference type="Proteomes" id="UP000647587">
    <property type="component" value="Unassembled WGS sequence"/>
</dbReference>
<name>A0ABQ2F0S2_9DEIO</name>
<keyword evidence="15" id="KW-1185">Reference proteome</keyword>
<dbReference type="SUPFAM" id="SSF55424">
    <property type="entry name" value="FAD/NAD-linked reductases, dimerisation (C-terminal) domain"/>
    <property type="match status" value="1"/>
</dbReference>
<feature type="domain" description="Pyridine nucleotide-disulphide oxidoreductase dimerisation" evidence="12">
    <location>
        <begin position="391"/>
        <end position="499"/>
    </location>
</feature>
<comment type="miscellaneous">
    <text evidence="10">The active site is a redox-active disulfide bond.</text>
</comment>
<evidence type="ECO:0000256" key="4">
    <source>
        <dbReference type="ARBA" id="ARBA00022827"/>
    </source>
</evidence>
<dbReference type="InterPro" id="IPR036188">
    <property type="entry name" value="FAD/NAD-bd_sf"/>
</dbReference>
<dbReference type="InterPro" id="IPR016156">
    <property type="entry name" value="FAD/NAD-linked_Rdtase_dimer_sf"/>
</dbReference>
<dbReference type="Pfam" id="PF07992">
    <property type="entry name" value="Pyr_redox_2"/>
    <property type="match status" value="1"/>
</dbReference>
<evidence type="ECO:0000259" key="12">
    <source>
        <dbReference type="Pfam" id="PF02852"/>
    </source>
</evidence>
<evidence type="ECO:0000256" key="2">
    <source>
        <dbReference type="ARBA" id="ARBA00012608"/>
    </source>
</evidence>
<proteinExistence type="inferred from homology"/>
<keyword evidence="5" id="KW-0521">NADP</keyword>
<organism evidence="14 15">
    <name type="scientific">Deinococcus malanensis</name>
    <dbReference type="NCBI Taxonomy" id="1706855"/>
    <lineage>
        <taxon>Bacteria</taxon>
        <taxon>Thermotogati</taxon>
        <taxon>Deinococcota</taxon>
        <taxon>Deinococci</taxon>
        <taxon>Deinococcales</taxon>
        <taxon>Deinococcaceae</taxon>
        <taxon>Deinococcus</taxon>
    </lineage>
</organism>
<keyword evidence="3 10" id="KW-0285">Flavoprotein</keyword>
<keyword evidence="6 10" id="KW-0560">Oxidoreductase</keyword>
<comment type="similarity">
    <text evidence="1 10">Belongs to the class-I pyridine nucleotide-disulfide oxidoreductase family.</text>
</comment>
<dbReference type="Gene3D" id="3.30.390.30">
    <property type="match status" value="1"/>
</dbReference>
<dbReference type="InterPro" id="IPR006258">
    <property type="entry name" value="Lipoamide_DH"/>
</dbReference>
<dbReference type="PANTHER" id="PTHR43014:SF2">
    <property type="entry name" value="MERCURIC REDUCTASE"/>
    <property type="match status" value="1"/>
</dbReference>
<dbReference type="Pfam" id="PF02852">
    <property type="entry name" value="Pyr_redox_dim"/>
    <property type="match status" value="1"/>
</dbReference>
<evidence type="ECO:0000313" key="15">
    <source>
        <dbReference type="Proteomes" id="UP000647587"/>
    </source>
</evidence>
<dbReference type="PRINTS" id="PR00368">
    <property type="entry name" value="FADPNR"/>
</dbReference>
<comment type="cofactor">
    <cofactor evidence="10">
        <name>FAD</name>
        <dbReference type="ChEBI" id="CHEBI:57692"/>
    </cofactor>
    <text evidence="10">Binds 1 FAD per subunit.</text>
</comment>
<dbReference type="NCBIfam" id="TIGR01350">
    <property type="entry name" value="lipoamide_DH"/>
    <property type="match status" value="1"/>
</dbReference>
<dbReference type="PRINTS" id="PR00411">
    <property type="entry name" value="PNDRDTASEI"/>
</dbReference>
<evidence type="ECO:0000256" key="8">
    <source>
        <dbReference type="ARBA" id="ARBA00023284"/>
    </source>
</evidence>
<gene>
    <name evidence="14" type="ORF">GCM10008955_36000</name>
</gene>
<dbReference type="EMBL" id="BMPP01000019">
    <property type="protein sequence ID" value="GGK38948.1"/>
    <property type="molecule type" value="Genomic_DNA"/>
</dbReference>
<dbReference type="InterPro" id="IPR001100">
    <property type="entry name" value="Pyr_nuc-diS_OxRdtase"/>
</dbReference>
<evidence type="ECO:0000256" key="9">
    <source>
        <dbReference type="ARBA" id="ARBA00049187"/>
    </source>
</evidence>
<accession>A0ABQ2F0S2</accession>
<dbReference type="SUPFAM" id="SSF51905">
    <property type="entry name" value="FAD/NAD(P)-binding domain"/>
    <property type="match status" value="1"/>
</dbReference>
<dbReference type="RefSeq" id="WP_189011259.1">
    <property type="nucleotide sequence ID" value="NZ_BMPP01000019.1"/>
</dbReference>
<keyword evidence="7" id="KW-1015">Disulfide bond</keyword>
<keyword evidence="4 10" id="KW-0274">FAD</keyword>
<dbReference type="PROSITE" id="PS00076">
    <property type="entry name" value="PYRIDINE_REDOX_1"/>
    <property type="match status" value="1"/>
</dbReference>
<dbReference type="Gene3D" id="3.50.50.60">
    <property type="entry name" value="FAD/NAD(P)-binding domain"/>
    <property type="match status" value="2"/>
</dbReference>
<dbReference type="PANTHER" id="PTHR43014">
    <property type="entry name" value="MERCURIC REDUCTASE"/>
    <property type="match status" value="1"/>
</dbReference>
<protein>
    <recommendedName>
        <fullName evidence="2 10">Dihydrolipoyl dehydrogenase</fullName>
        <ecNumber evidence="2 10">1.8.1.4</ecNumber>
    </recommendedName>
</protein>
<evidence type="ECO:0000259" key="13">
    <source>
        <dbReference type="Pfam" id="PF07992"/>
    </source>
</evidence>